<evidence type="ECO:0000313" key="3">
    <source>
        <dbReference type="Proteomes" id="UP000827092"/>
    </source>
</evidence>
<dbReference type="PANTHER" id="PTHR13490">
    <property type="entry name" value="MITOCHONDRIAL 28S RIBOSOMAL PROTEIN S28"/>
    <property type="match status" value="1"/>
</dbReference>
<dbReference type="Proteomes" id="UP000827092">
    <property type="component" value="Unassembled WGS sequence"/>
</dbReference>
<comment type="caution">
    <text evidence="2">The sequence shown here is derived from an EMBL/GenBank/DDBJ whole genome shotgun (WGS) entry which is preliminary data.</text>
</comment>
<proteinExistence type="predicted"/>
<reference evidence="2 3" key="1">
    <citation type="journal article" date="2022" name="Nat. Ecol. Evol.">
        <title>A masculinizing supergene underlies an exaggerated male reproductive morph in a spider.</title>
        <authorList>
            <person name="Hendrickx F."/>
            <person name="De Corte Z."/>
            <person name="Sonet G."/>
            <person name="Van Belleghem S.M."/>
            <person name="Kostlbacher S."/>
            <person name="Vangestel C."/>
        </authorList>
    </citation>
    <scope>NUCLEOTIDE SEQUENCE [LARGE SCALE GENOMIC DNA]</scope>
    <source>
        <strain evidence="2">W744_W776</strain>
    </source>
</reference>
<dbReference type="Pfam" id="PF10213">
    <property type="entry name" value="MRP-S28"/>
    <property type="match status" value="1"/>
</dbReference>
<name>A0AAV6UCX2_9ARAC</name>
<organism evidence="2 3">
    <name type="scientific">Oedothorax gibbosus</name>
    <dbReference type="NCBI Taxonomy" id="931172"/>
    <lineage>
        <taxon>Eukaryota</taxon>
        <taxon>Metazoa</taxon>
        <taxon>Ecdysozoa</taxon>
        <taxon>Arthropoda</taxon>
        <taxon>Chelicerata</taxon>
        <taxon>Arachnida</taxon>
        <taxon>Araneae</taxon>
        <taxon>Araneomorphae</taxon>
        <taxon>Entelegynae</taxon>
        <taxon>Araneoidea</taxon>
        <taxon>Linyphiidae</taxon>
        <taxon>Erigoninae</taxon>
        <taxon>Oedothorax</taxon>
    </lineage>
</organism>
<dbReference type="GO" id="GO:0005763">
    <property type="term" value="C:mitochondrial small ribosomal subunit"/>
    <property type="evidence" value="ECO:0007669"/>
    <property type="project" value="TreeGrafter"/>
</dbReference>
<gene>
    <name evidence="2" type="ORF">JTE90_017507</name>
</gene>
<evidence type="ECO:0000313" key="2">
    <source>
        <dbReference type="EMBL" id="KAG8181340.1"/>
    </source>
</evidence>
<dbReference type="InterPro" id="IPR019349">
    <property type="entry name" value="Ribosomal_mS35_mit"/>
</dbReference>
<dbReference type="GO" id="GO:0032543">
    <property type="term" value="P:mitochondrial translation"/>
    <property type="evidence" value="ECO:0007669"/>
    <property type="project" value="InterPro"/>
</dbReference>
<sequence length="333" mass="38977">MACIKICKHHRNLLFFNKYRIINYRKISTEYRDDEEFRVLELYPDNKRKSKPKSRFQDAQLMPPREKRMPINQDWPSVWPAAKTFRPSSVPLPLYQGYDQKRAPPGKYANTELIKIPNFLHLTPPAVKRHCEAIKSFCTKWPEALNTEEDCEKHFPIEVITSDYCNSAPTIRDERSRIVTLKIKLKALNLNYHARDKLLRLIGPRYNVGSDTMVLVADRCPLRKQNYDYLYYLLTAVHHESWVTEPWEHEKTEADMEKFFFENSRIQNKITKTILRIKSGSDGGKAIDENEVKKSEIVESFGTAVEALINEGETKTNMEKYKLSVEKSLNLSS</sequence>
<keyword evidence="3" id="KW-1185">Reference proteome</keyword>
<evidence type="ECO:0000259" key="1">
    <source>
        <dbReference type="Pfam" id="PF10213"/>
    </source>
</evidence>
<feature type="domain" description="Small ribosomal subunit protein mS35 mitochondrial conserved" evidence="1">
    <location>
        <begin position="172"/>
        <end position="241"/>
    </location>
</feature>
<dbReference type="EMBL" id="JAFNEN010000521">
    <property type="protein sequence ID" value="KAG8181340.1"/>
    <property type="molecule type" value="Genomic_DNA"/>
</dbReference>
<dbReference type="InterPro" id="IPR039848">
    <property type="entry name" value="Ribosomal_mS35_mt"/>
</dbReference>
<dbReference type="AlphaFoldDB" id="A0AAV6UCX2"/>
<dbReference type="GO" id="GO:0003735">
    <property type="term" value="F:structural constituent of ribosome"/>
    <property type="evidence" value="ECO:0007669"/>
    <property type="project" value="InterPro"/>
</dbReference>
<dbReference type="PANTHER" id="PTHR13490:SF0">
    <property type="entry name" value="SMALL RIBOSOMAL SUBUNIT PROTEIN MS35"/>
    <property type="match status" value="1"/>
</dbReference>
<protein>
    <recommendedName>
        <fullName evidence="1">Small ribosomal subunit protein mS35 mitochondrial conserved domain-containing protein</fullName>
    </recommendedName>
</protein>
<accession>A0AAV6UCX2</accession>